<gene>
    <name evidence="3" type="ORF">BJX63DRAFT_192040</name>
</gene>
<sequence length="594" mass="64342">MAEANTTSSAPAADAAAAAAAAPVERAPAELKGGAEESAPESSKDNNDQKTNGGEEKPAEDTTGQDKKKESSDAPAEKGDTSAEPADAKKSDEGAAAADANGTPASTKKSSSKRKSTGGDTKSKLNRKKSQSRITHLDAKPGEYYLARLRSFPPWPAIICDEEILPQTLLSTRPVTAQRPDGTYREDYADGGKRVAERTFPVMFLQTNEFAWIPNTDLASLDPAACKDVSEKGKSKALVAAYNVAAENNDLAHFKDLLADHQRAIQQEEEEKEAQAAAKAAAKAEKESKKNKRKSMQIDDDVDMEDAEGDKAPKSSKKRKKDADAEDEKPAKTPKAGTKLKLTTPKTPSGETGKKAAGSSKAKQPASSKKGKAAANEDSDESSPAPKEPEPQVNIEEAKKKREKEVLFVRHRLQKGFISRDHPPKEEEMAQMAGLFTKLEKIEDLEVSIIRETKIHKVLRMIIKLPNIPRDEEFQFRKRALDILSKWKNVLDSDRATPAQDKDEKPRANGVHKESSAETPAKGGADKEDDSKLETPDQDEPMPDADADTTEKTEETPAPTKNEAEKVAAPEESEKEKEKSADEGQAEKTAEAAA</sequence>
<feature type="compositionally biased region" description="Low complexity" evidence="1">
    <location>
        <begin position="355"/>
        <end position="368"/>
    </location>
</feature>
<feature type="region of interest" description="Disordered" evidence="1">
    <location>
        <begin position="1"/>
        <end position="136"/>
    </location>
</feature>
<evidence type="ECO:0000313" key="4">
    <source>
        <dbReference type="Proteomes" id="UP001610334"/>
    </source>
</evidence>
<dbReference type="PANTHER" id="PTHR22910">
    <property type="entry name" value="PROTEIN MGARP"/>
    <property type="match status" value="1"/>
</dbReference>
<dbReference type="InterPro" id="IPR026093">
    <property type="entry name" value="MGARP"/>
</dbReference>
<dbReference type="Gene3D" id="2.30.30.140">
    <property type="match status" value="1"/>
</dbReference>
<feature type="compositionally biased region" description="Low complexity" evidence="1">
    <location>
        <begin position="94"/>
        <end position="109"/>
    </location>
</feature>
<dbReference type="SUPFAM" id="SSF63748">
    <property type="entry name" value="Tudor/PWWP/MBT"/>
    <property type="match status" value="1"/>
</dbReference>
<dbReference type="SMART" id="SM00293">
    <property type="entry name" value="PWWP"/>
    <property type="match status" value="1"/>
</dbReference>
<feature type="region of interest" description="Disordered" evidence="1">
    <location>
        <begin position="266"/>
        <end position="402"/>
    </location>
</feature>
<feature type="compositionally biased region" description="Basic and acidic residues" evidence="1">
    <location>
        <begin position="494"/>
        <end position="516"/>
    </location>
</feature>
<feature type="compositionally biased region" description="Acidic residues" evidence="1">
    <location>
        <begin position="536"/>
        <end position="548"/>
    </location>
</feature>
<dbReference type="InterPro" id="IPR000313">
    <property type="entry name" value="PWWP_dom"/>
</dbReference>
<comment type="caution">
    <text evidence="3">The sequence shown here is derived from an EMBL/GenBank/DDBJ whole genome shotgun (WGS) entry which is preliminary data.</text>
</comment>
<feature type="compositionally biased region" description="Basic and acidic residues" evidence="1">
    <location>
        <begin position="524"/>
        <end position="535"/>
    </location>
</feature>
<reference evidence="3 4" key="1">
    <citation type="submission" date="2024-07" db="EMBL/GenBank/DDBJ databases">
        <title>Section-level genome sequencing and comparative genomics of Aspergillus sections Usti and Cavernicolus.</title>
        <authorList>
            <consortium name="Lawrence Berkeley National Laboratory"/>
            <person name="Nybo J.L."/>
            <person name="Vesth T.C."/>
            <person name="Theobald S."/>
            <person name="Frisvad J.C."/>
            <person name="Larsen T.O."/>
            <person name="Kjaerboelling I."/>
            <person name="Rothschild-Mancinelli K."/>
            <person name="Lyhne E.K."/>
            <person name="Kogle M.E."/>
            <person name="Barry K."/>
            <person name="Clum A."/>
            <person name="Na H."/>
            <person name="Ledsgaard L."/>
            <person name="Lin J."/>
            <person name="Lipzen A."/>
            <person name="Kuo A."/>
            <person name="Riley R."/>
            <person name="Mondo S."/>
            <person name="Labutti K."/>
            <person name="Haridas S."/>
            <person name="Pangalinan J."/>
            <person name="Salamov A.A."/>
            <person name="Simmons B.A."/>
            <person name="Magnuson J.K."/>
            <person name="Chen J."/>
            <person name="Drula E."/>
            <person name="Henrissat B."/>
            <person name="Wiebenga A."/>
            <person name="Lubbers R.J."/>
            <person name="Gomes A.C."/>
            <person name="Makela M.R."/>
            <person name="Stajich J."/>
            <person name="Grigoriev I.V."/>
            <person name="Mortensen U.H."/>
            <person name="De Vries R.P."/>
            <person name="Baker S.E."/>
            <person name="Andersen M.R."/>
        </authorList>
    </citation>
    <scope>NUCLEOTIDE SEQUENCE [LARGE SCALE GENOMIC DNA]</scope>
    <source>
        <strain evidence="3 4">CBS 588.65</strain>
    </source>
</reference>
<evidence type="ECO:0000259" key="2">
    <source>
        <dbReference type="PROSITE" id="PS50812"/>
    </source>
</evidence>
<accession>A0ABR4HH61</accession>
<feature type="region of interest" description="Disordered" evidence="1">
    <location>
        <begin position="494"/>
        <end position="594"/>
    </location>
</feature>
<dbReference type="PANTHER" id="PTHR22910:SF6">
    <property type="entry name" value="PROTEIN MGARP"/>
    <property type="match status" value="1"/>
</dbReference>
<dbReference type="EMBL" id="JBFXLT010000031">
    <property type="protein sequence ID" value="KAL2814818.1"/>
    <property type="molecule type" value="Genomic_DNA"/>
</dbReference>
<proteinExistence type="predicted"/>
<feature type="domain" description="PWWP" evidence="2">
    <location>
        <begin position="141"/>
        <end position="214"/>
    </location>
</feature>
<evidence type="ECO:0000256" key="1">
    <source>
        <dbReference type="SAM" id="MobiDB-lite"/>
    </source>
</evidence>
<feature type="compositionally biased region" description="Basic and acidic residues" evidence="1">
    <location>
        <begin position="562"/>
        <end position="594"/>
    </location>
</feature>
<keyword evidence="4" id="KW-1185">Reference proteome</keyword>
<dbReference type="Gene3D" id="1.20.930.10">
    <property type="entry name" value="Conserved domain common to transcription factors TFIIS, elongin A, CRSP70"/>
    <property type="match status" value="1"/>
</dbReference>
<dbReference type="Pfam" id="PF00855">
    <property type="entry name" value="PWWP"/>
    <property type="match status" value="1"/>
</dbReference>
<dbReference type="Proteomes" id="UP001610334">
    <property type="component" value="Unassembled WGS sequence"/>
</dbReference>
<name>A0ABR4HH61_9EURO</name>
<organism evidence="3 4">
    <name type="scientific">Aspergillus granulosus</name>
    <dbReference type="NCBI Taxonomy" id="176169"/>
    <lineage>
        <taxon>Eukaryota</taxon>
        <taxon>Fungi</taxon>
        <taxon>Dikarya</taxon>
        <taxon>Ascomycota</taxon>
        <taxon>Pezizomycotina</taxon>
        <taxon>Eurotiomycetes</taxon>
        <taxon>Eurotiomycetidae</taxon>
        <taxon>Eurotiales</taxon>
        <taxon>Aspergillaceae</taxon>
        <taxon>Aspergillus</taxon>
        <taxon>Aspergillus subgen. Nidulantes</taxon>
    </lineage>
</organism>
<protein>
    <recommendedName>
        <fullName evidence="2">PWWP domain-containing protein</fullName>
    </recommendedName>
</protein>
<dbReference type="InterPro" id="IPR035441">
    <property type="entry name" value="TFIIS/LEDGF_dom_sf"/>
</dbReference>
<feature type="compositionally biased region" description="Acidic residues" evidence="1">
    <location>
        <begin position="298"/>
        <end position="308"/>
    </location>
</feature>
<dbReference type="PROSITE" id="PS50812">
    <property type="entry name" value="PWWP"/>
    <property type="match status" value="1"/>
</dbReference>
<evidence type="ECO:0000313" key="3">
    <source>
        <dbReference type="EMBL" id="KAL2814818.1"/>
    </source>
</evidence>
<feature type="compositionally biased region" description="Low complexity" evidence="1">
    <location>
        <begin position="333"/>
        <end position="348"/>
    </location>
</feature>
<feature type="compositionally biased region" description="Low complexity" evidence="1">
    <location>
        <begin position="10"/>
        <end position="26"/>
    </location>
</feature>
<feature type="compositionally biased region" description="Basic and acidic residues" evidence="1">
    <location>
        <begin position="42"/>
        <end position="93"/>
    </location>
</feature>